<evidence type="ECO:0000313" key="3">
    <source>
        <dbReference type="Proteomes" id="UP001153954"/>
    </source>
</evidence>
<dbReference type="Pfam" id="PF00650">
    <property type="entry name" value="CRAL_TRIO"/>
    <property type="match status" value="1"/>
</dbReference>
<sequence length="304" mass="35405">MDSIPETSLLQFSSDTLQYIRKQRGLDNVENLKDSLNNLHEWIQKQEHFKKKDYPKEYLERFIIRSNGSIEIAKKKIDILCTFKTKLPKYFEPFDMDNSYILKIMQCAFLPKMTKDHSRIFVLKNRGQHYDSGILDFFKYFMMIIEYSASHDYTNGLIAIFDYTENNIKELSKATNPVELQEALTIIMEGYNIKFNGIHYLTSSKWIDTFVGLLKNVLRPSLGNIIRVHNNVESIYEYVPKDILPVDFGGQEKPLNELSGVLKTLLVIGYKKLSRILLQCSLAISHAMNTATVRVYCFFDVHNP</sequence>
<dbReference type="GO" id="GO:0016020">
    <property type="term" value="C:membrane"/>
    <property type="evidence" value="ECO:0007669"/>
    <property type="project" value="TreeGrafter"/>
</dbReference>
<dbReference type="EMBL" id="CAKOGL010000013">
    <property type="protein sequence ID" value="CAH2093974.1"/>
    <property type="molecule type" value="Genomic_DNA"/>
</dbReference>
<dbReference type="GO" id="GO:1902936">
    <property type="term" value="F:phosphatidylinositol bisphosphate binding"/>
    <property type="evidence" value="ECO:0007669"/>
    <property type="project" value="TreeGrafter"/>
</dbReference>
<dbReference type="Gene3D" id="3.40.525.10">
    <property type="entry name" value="CRAL-TRIO lipid binding domain"/>
    <property type="match status" value="1"/>
</dbReference>
<evidence type="ECO:0000313" key="2">
    <source>
        <dbReference type="EMBL" id="CAH2093974.1"/>
    </source>
</evidence>
<dbReference type="InterPro" id="IPR001251">
    <property type="entry name" value="CRAL-TRIO_dom"/>
</dbReference>
<dbReference type="PANTHER" id="PTHR10174">
    <property type="entry name" value="ALPHA-TOCOPHEROL TRANSFER PROTEIN-RELATED"/>
    <property type="match status" value="1"/>
</dbReference>
<dbReference type="PRINTS" id="PR00180">
    <property type="entry name" value="CRETINALDHBP"/>
</dbReference>
<accession>A0AAU9U501</accession>
<gene>
    <name evidence="2" type="ORF">EEDITHA_LOCUS9582</name>
</gene>
<feature type="domain" description="CRAL-TRIO" evidence="1">
    <location>
        <begin position="97"/>
        <end position="256"/>
    </location>
</feature>
<dbReference type="PROSITE" id="PS50191">
    <property type="entry name" value="CRAL_TRIO"/>
    <property type="match status" value="1"/>
</dbReference>
<dbReference type="Proteomes" id="UP001153954">
    <property type="component" value="Unassembled WGS sequence"/>
</dbReference>
<keyword evidence="3" id="KW-1185">Reference proteome</keyword>
<dbReference type="SUPFAM" id="SSF46938">
    <property type="entry name" value="CRAL/TRIO N-terminal domain"/>
    <property type="match status" value="1"/>
</dbReference>
<dbReference type="CDD" id="cd00170">
    <property type="entry name" value="SEC14"/>
    <property type="match status" value="1"/>
</dbReference>
<evidence type="ECO:0000259" key="1">
    <source>
        <dbReference type="PROSITE" id="PS50191"/>
    </source>
</evidence>
<protein>
    <recommendedName>
        <fullName evidence="1">CRAL-TRIO domain-containing protein</fullName>
    </recommendedName>
</protein>
<organism evidence="2 3">
    <name type="scientific">Euphydryas editha</name>
    <name type="common">Edith's checkerspot</name>
    <dbReference type="NCBI Taxonomy" id="104508"/>
    <lineage>
        <taxon>Eukaryota</taxon>
        <taxon>Metazoa</taxon>
        <taxon>Ecdysozoa</taxon>
        <taxon>Arthropoda</taxon>
        <taxon>Hexapoda</taxon>
        <taxon>Insecta</taxon>
        <taxon>Pterygota</taxon>
        <taxon>Neoptera</taxon>
        <taxon>Endopterygota</taxon>
        <taxon>Lepidoptera</taxon>
        <taxon>Glossata</taxon>
        <taxon>Ditrysia</taxon>
        <taxon>Papilionoidea</taxon>
        <taxon>Nymphalidae</taxon>
        <taxon>Nymphalinae</taxon>
        <taxon>Euphydryas</taxon>
    </lineage>
</organism>
<dbReference type="SUPFAM" id="SSF52087">
    <property type="entry name" value="CRAL/TRIO domain"/>
    <property type="match status" value="1"/>
</dbReference>
<comment type="caution">
    <text evidence="2">The sequence shown here is derived from an EMBL/GenBank/DDBJ whole genome shotgun (WGS) entry which is preliminary data.</text>
</comment>
<dbReference type="PANTHER" id="PTHR10174:SF222">
    <property type="entry name" value="GH10083P-RELATED"/>
    <property type="match status" value="1"/>
</dbReference>
<reference evidence="2" key="1">
    <citation type="submission" date="2022-03" db="EMBL/GenBank/DDBJ databases">
        <authorList>
            <person name="Tunstrom K."/>
        </authorList>
    </citation>
    <scope>NUCLEOTIDE SEQUENCE</scope>
</reference>
<dbReference type="AlphaFoldDB" id="A0AAU9U501"/>
<name>A0AAU9U501_EUPED</name>
<dbReference type="InterPro" id="IPR036273">
    <property type="entry name" value="CRAL/TRIO_N_dom_sf"/>
</dbReference>
<proteinExistence type="predicted"/>
<dbReference type="InterPro" id="IPR036865">
    <property type="entry name" value="CRAL-TRIO_dom_sf"/>
</dbReference>